<dbReference type="AlphaFoldDB" id="A0A0K2U9S9"/>
<dbReference type="OrthoDB" id="7554644at2759"/>
<evidence type="ECO:0000313" key="1">
    <source>
        <dbReference type="EMBL" id="CDW34820.1"/>
    </source>
</evidence>
<proteinExistence type="predicted"/>
<organism evidence="1">
    <name type="scientific">Lepeophtheirus salmonis</name>
    <name type="common">Salmon louse</name>
    <name type="synonym">Caligus salmonis</name>
    <dbReference type="NCBI Taxonomy" id="72036"/>
    <lineage>
        <taxon>Eukaryota</taxon>
        <taxon>Metazoa</taxon>
        <taxon>Ecdysozoa</taxon>
        <taxon>Arthropoda</taxon>
        <taxon>Crustacea</taxon>
        <taxon>Multicrustacea</taxon>
        <taxon>Hexanauplia</taxon>
        <taxon>Copepoda</taxon>
        <taxon>Siphonostomatoida</taxon>
        <taxon>Caligidae</taxon>
        <taxon>Lepeophtheirus</taxon>
    </lineage>
</organism>
<sequence length="79" mass="8869">MFCPNDEGKKKLKCDAIPTINVILPLDHIYSKNRESCKAELELSANNSEDQVTCVPMEIVSPLTISSTLHSILFNFNMQ</sequence>
<reference evidence="1" key="1">
    <citation type="submission" date="2014-05" db="EMBL/GenBank/DDBJ databases">
        <authorList>
            <person name="Chronopoulou M."/>
        </authorList>
    </citation>
    <scope>NUCLEOTIDE SEQUENCE</scope>
    <source>
        <tissue evidence="1">Whole organism</tissue>
    </source>
</reference>
<name>A0A0K2U9S9_LEPSM</name>
<accession>A0A0K2U9S9</accession>
<protein>
    <submittedName>
        <fullName evidence="1">Putative LOC101740360 [Bombyx mori]</fullName>
    </submittedName>
</protein>
<dbReference type="EMBL" id="HACA01017459">
    <property type="protein sequence ID" value="CDW34820.1"/>
    <property type="molecule type" value="Transcribed_RNA"/>
</dbReference>